<evidence type="ECO:0000313" key="4">
    <source>
        <dbReference type="Proteomes" id="UP001501410"/>
    </source>
</evidence>
<dbReference type="Proteomes" id="UP001501410">
    <property type="component" value="Unassembled WGS sequence"/>
</dbReference>
<dbReference type="RefSeq" id="WP_344828628.1">
    <property type="nucleotide sequence ID" value="NZ_BAABEZ010000024.1"/>
</dbReference>
<dbReference type="Gene3D" id="3.40.1440.10">
    <property type="entry name" value="GIY-YIG endonuclease"/>
    <property type="match status" value="1"/>
</dbReference>
<comment type="similarity">
    <text evidence="1">Belongs to the UPF0213 family.</text>
</comment>
<dbReference type="Pfam" id="PF01541">
    <property type="entry name" value="GIY-YIG"/>
    <property type="match status" value="1"/>
</dbReference>
<reference evidence="4" key="1">
    <citation type="journal article" date="2019" name="Int. J. Syst. Evol. Microbiol.">
        <title>The Global Catalogue of Microorganisms (GCM) 10K type strain sequencing project: providing services to taxonomists for standard genome sequencing and annotation.</title>
        <authorList>
            <consortium name="The Broad Institute Genomics Platform"/>
            <consortium name="The Broad Institute Genome Sequencing Center for Infectious Disease"/>
            <person name="Wu L."/>
            <person name="Ma J."/>
        </authorList>
    </citation>
    <scope>NUCLEOTIDE SEQUENCE [LARGE SCALE GENOMIC DNA]</scope>
    <source>
        <strain evidence="4">JCM 31921</strain>
    </source>
</reference>
<dbReference type="InterPro" id="IPR000305">
    <property type="entry name" value="GIY-YIG_endonuc"/>
</dbReference>
<protein>
    <submittedName>
        <fullName evidence="3">GIY-YIG nuclease family protein</fullName>
    </submittedName>
</protein>
<dbReference type="EMBL" id="BAABEZ010000024">
    <property type="protein sequence ID" value="GAA4459072.1"/>
    <property type="molecule type" value="Genomic_DNA"/>
</dbReference>
<dbReference type="CDD" id="cd10448">
    <property type="entry name" value="GIY-YIG_unchar_3"/>
    <property type="match status" value="1"/>
</dbReference>
<comment type="caution">
    <text evidence="3">The sequence shown here is derived from an EMBL/GenBank/DDBJ whole genome shotgun (WGS) entry which is preliminary data.</text>
</comment>
<evidence type="ECO:0000313" key="3">
    <source>
        <dbReference type="EMBL" id="GAA4459072.1"/>
    </source>
</evidence>
<dbReference type="SUPFAM" id="SSF82771">
    <property type="entry name" value="GIY-YIG endonuclease"/>
    <property type="match status" value="1"/>
</dbReference>
<dbReference type="PANTHER" id="PTHR34477">
    <property type="entry name" value="UPF0213 PROTEIN YHBQ"/>
    <property type="match status" value="1"/>
</dbReference>
<proteinExistence type="inferred from homology"/>
<dbReference type="PROSITE" id="PS50164">
    <property type="entry name" value="GIY_YIG"/>
    <property type="match status" value="1"/>
</dbReference>
<evidence type="ECO:0000256" key="1">
    <source>
        <dbReference type="ARBA" id="ARBA00007435"/>
    </source>
</evidence>
<organism evidence="3 4">
    <name type="scientific">Rurimicrobium arvi</name>
    <dbReference type="NCBI Taxonomy" id="2049916"/>
    <lineage>
        <taxon>Bacteria</taxon>
        <taxon>Pseudomonadati</taxon>
        <taxon>Bacteroidota</taxon>
        <taxon>Chitinophagia</taxon>
        <taxon>Chitinophagales</taxon>
        <taxon>Chitinophagaceae</taxon>
        <taxon>Rurimicrobium</taxon>
    </lineage>
</organism>
<gene>
    <name evidence="3" type="ORF">GCM10023092_28360</name>
</gene>
<feature type="domain" description="GIY-YIG" evidence="2">
    <location>
        <begin position="3"/>
        <end position="80"/>
    </location>
</feature>
<accession>A0ABP8N075</accession>
<name>A0ABP8N075_9BACT</name>
<keyword evidence="4" id="KW-1185">Reference proteome</keyword>
<dbReference type="PANTHER" id="PTHR34477:SF5">
    <property type="entry name" value="BSL5627 PROTEIN"/>
    <property type="match status" value="1"/>
</dbReference>
<dbReference type="InterPro" id="IPR035901">
    <property type="entry name" value="GIY-YIG_endonuc_sf"/>
</dbReference>
<evidence type="ECO:0000259" key="2">
    <source>
        <dbReference type="PROSITE" id="PS50164"/>
    </source>
</evidence>
<dbReference type="InterPro" id="IPR050190">
    <property type="entry name" value="UPF0213_domain"/>
</dbReference>
<sequence length="97" mass="11537">MKKAGYVYLLCNKNRSVLYLGVTSNLPKRIDQHKTKYYPNSFTAKYNCDQLVYYRIFETITEAIQEEKRLKGGSRKQKIDLINEANPEWVDLWNEIQ</sequence>